<dbReference type="KEGG" id="cyc:PCC7424_1191"/>
<evidence type="ECO:0000313" key="4">
    <source>
        <dbReference type="Proteomes" id="UP000002384"/>
    </source>
</evidence>
<proteinExistence type="predicted"/>
<sequence length="318" mass="36266">MMTYLLMISGFLLASYSVVANDAVQTLGTFLSSNSHRPWWVLWLFTCSVLTAVLVYGWFFYHGDVSYGRLEIIPVPQSFTWVYLIPPLVLLGLTRFGIPVSTTVLILTVFAPEALGDILIKSILGYWVALIASLIIYTLITRKLEEYFIKTKDQEISLLWIILQWLATGFLWSQWLIQDFANIFTYLPRTLSWKWLIFSLVVMGILQAAIFYSQGGKIQEIVTSKTNTQDIRSATLIDFIYGFILLIFKEYSNIPMSTTWVFLGLLAGREMAMTFIDQNRSFRETGKIVVNDVFKAFTGLVVSLIVAFGLPLFVKLMT</sequence>
<organism evidence="3 4">
    <name type="scientific">Gloeothece citriformis (strain PCC 7424)</name>
    <name type="common">Cyanothece sp. (strain PCC 7424)</name>
    <dbReference type="NCBI Taxonomy" id="65393"/>
    <lineage>
        <taxon>Bacteria</taxon>
        <taxon>Bacillati</taxon>
        <taxon>Cyanobacteriota</taxon>
        <taxon>Cyanophyceae</taxon>
        <taxon>Oscillatoriophycideae</taxon>
        <taxon>Chroococcales</taxon>
        <taxon>Aphanothecaceae</taxon>
        <taxon>Gloeothece</taxon>
        <taxon>Gloeothece citriformis</taxon>
    </lineage>
</organism>
<dbReference type="EMBL" id="CP001291">
    <property type="protein sequence ID" value="ACK69641.1"/>
    <property type="molecule type" value="Genomic_DNA"/>
</dbReference>
<feature type="transmembrane region" description="Helical" evidence="1">
    <location>
        <begin position="293"/>
        <end position="314"/>
    </location>
</feature>
<reference evidence="4" key="1">
    <citation type="journal article" date="2011" name="MBio">
        <title>Novel metabolic attributes of the genus Cyanothece, comprising a group of unicellular nitrogen-fixing Cyanobacteria.</title>
        <authorList>
            <person name="Bandyopadhyay A."/>
            <person name="Elvitigala T."/>
            <person name="Welsh E."/>
            <person name="Stockel J."/>
            <person name="Liberton M."/>
            <person name="Min H."/>
            <person name="Sherman L.A."/>
            <person name="Pakrasi H.B."/>
        </authorList>
    </citation>
    <scope>NUCLEOTIDE SEQUENCE [LARGE SCALE GENOMIC DNA]</scope>
    <source>
        <strain evidence="4">PCC 7424</strain>
    </source>
</reference>
<name>B7K773_GLOC7</name>
<keyword evidence="2" id="KW-0732">Signal</keyword>
<evidence type="ECO:0008006" key="5">
    <source>
        <dbReference type="Google" id="ProtNLM"/>
    </source>
</evidence>
<feature type="signal peptide" evidence="2">
    <location>
        <begin position="1"/>
        <end position="20"/>
    </location>
</feature>
<evidence type="ECO:0000313" key="3">
    <source>
        <dbReference type="EMBL" id="ACK69641.1"/>
    </source>
</evidence>
<feature type="transmembrane region" description="Helical" evidence="1">
    <location>
        <begin position="233"/>
        <end position="248"/>
    </location>
</feature>
<protein>
    <recommendedName>
        <fullName evidence="5">Phosphatidate cytidylyltransferase</fullName>
    </recommendedName>
</protein>
<dbReference type="Proteomes" id="UP000002384">
    <property type="component" value="Chromosome"/>
</dbReference>
<dbReference type="eggNOG" id="COG0683">
    <property type="taxonomic scope" value="Bacteria"/>
</dbReference>
<feature type="transmembrane region" description="Helical" evidence="1">
    <location>
        <begin position="123"/>
        <end position="144"/>
    </location>
</feature>
<feature type="transmembrane region" description="Helical" evidence="1">
    <location>
        <begin position="39"/>
        <end position="61"/>
    </location>
</feature>
<gene>
    <name evidence="3" type="ordered locus">PCC7424_1191</name>
</gene>
<feature type="transmembrane region" description="Helical" evidence="1">
    <location>
        <begin position="195"/>
        <end position="212"/>
    </location>
</feature>
<dbReference type="STRING" id="65393.PCC7424_1191"/>
<feature type="transmembrane region" description="Helical" evidence="1">
    <location>
        <begin position="81"/>
        <end position="111"/>
    </location>
</feature>
<feature type="transmembrane region" description="Helical" evidence="1">
    <location>
        <begin position="156"/>
        <end position="175"/>
    </location>
</feature>
<keyword evidence="4" id="KW-1185">Reference proteome</keyword>
<evidence type="ECO:0000256" key="2">
    <source>
        <dbReference type="SAM" id="SignalP"/>
    </source>
</evidence>
<evidence type="ECO:0000256" key="1">
    <source>
        <dbReference type="SAM" id="Phobius"/>
    </source>
</evidence>
<dbReference type="AlphaFoldDB" id="B7K773"/>
<keyword evidence="1" id="KW-0472">Membrane</keyword>
<keyword evidence="1" id="KW-0812">Transmembrane</keyword>
<dbReference type="OrthoDB" id="246859at2"/>
<dbReference type="HOGENOM" id="CLU_730946_0_0_3"/>
<accession>B7K773</accession>
<keyword evidence="1" id="KW-1133">Transmembrane helix</keyword>
<feature type="chain" id="PRO_5002858731" description="Phosphatidate cytidylyltransferase" evidence="2">
    <location>
        <begin position="21"/>
        <end position="318"/>
    </location>
</feature>